<evidence type="ECO:0000256" key="1">
    <source>
        <dbReference type="ARBA" id="ARBA00001709"/>
    </source>
</evidence>
<dbReference type="EC" id="3.1.2.4" evidence="2"/>
<dbReference type="PANTHER" id="PTHR43176">
    <property type="entry name" value="3-HYDROXYISOBUTYRYL-COA HYDROLASE-RELATED"/>
    <property type="match status" value="1"/>
</dbReference>
<dbReference type="InterPro" id="IPR029045">
    <property type="entry name" value="ClpP/crotonase-like_dom_sf"/>
</dbReference>
<gene>
    <name evidence="6" type="ORF">FTW19_07915</name>
</gene>
<evidence type="ECO:0000313" key="6">
    <source>
        <dbReference type="EMBL" id="QEE27928.1"/>
    </source>
</evidence>
<dbReference type="InterPro" id="IPR045004">
    <property type="entry name" value="ECH_dom"/>
</dbReference>
<dbReference type="CDD" id="cd06558">
    <property type="entry name" value="crotonase-like"/>
    <property type="match status" value="1"/>
</dbReference>
<keyword evidence="7" id="KW-1185">Reference proteome</keyword>
<dbReference type="Gene3D" id="3.90.226.10">
    <property type="entry name" value="2-enoyl-CoA Hydratase, Chain A, domain 1"/>
    <property type="match status" value="1"/>
</dbReference>
<dbReference type="EMBL" id="CP042806">
    <property type="protein sequence ID" value="QEE27928.1"/>
    <property type="molecule type" value="Genomic_DNA"/>
</dbReference>
<reference evidence="6 7" key="1">
    <citation type="submission" date="2019-08" db="EMBL/GenBank/DDBJ databases">
        <title>Complete genome sequence of Terriglobus albidus strain ORNL.</title>
        <authorList>
            <person name="Podar M."/>
        </authorList>
    </citation>
    <scope>NUCLEOTIDE SEQUENCE [LARGE SCALE GENOMIC DNA]</scope>
    <source>
        <strain evidence="6 7">ORNL</strain>
    </source>
</reference>
<accession>A0A5B9E791</accession>
<dbReference type="GO" id="GO:0005829">
    <property type="term" value="C:cytosol"/>
    <property type="evidence" value="ECO:0007669"/>
    <property type="project" value="TreeGrafter"/>
</dbReference>
<dbReference type="KEGG" id="talb:FTW19_07915"/>
<name>A0A5B9E791_9BACT</name>
<proteinExistence type="predicted"/>
<dbReference type="NCBIfam" id="NF004127">
    <property type="entry name" value="PRK05617.1"/>
    <property type="match status" value="1"/>
</dbReference>
<evidence type="ECO:0000256" key="3">
    <source>
        <dbReference type="ARBA" id="ARBA00022801"/>
    </source>
</evidence>
<protein>
    <recommendedName>
        <fullName evidence="2">3-hydroxyisobutyryl-CoA hydrolase</fullName>
        <ecNumber evidence="2">3.1.2.4</ecNumber>
    </recommendedName>
</protein>
<dbReference type="GO" id="GO:0016853">
    <property type="term" value="F:isomerase activity"/>
    <property type="evidence" value="ECO:0007669"/>
    <property type="project" value="UniProtKB-KW"/>
</dbReference>
<dbReference type="Proteomes" id="UP000321820">
    <property type="component" value="Chromosome"/>
</dbReference>
<dbReference type="Pfam" id="PF16113">
    <property type="entry name" value="ECH_2"/>
    <property type="match status" value="1"/>
</dbReference>
<dbReference type="GO" id="GO:0003860">
    <property type="term" value="F:3-hydroxyisobutyryl-CoA hydrolase activity"/>
    <property type="evidence" value="ECO:0007669"/>
    <property type="project" value="UniProtKB-EC"/>
</dbReference>
<dbReference type="GO" id="GO:0006574">
    <property type="term" value="P:L-valine catabolic process"/>
    <property type="evidence" value="ECO:0007669"/>
    <property type="project" value="TreeGrafter"/>
</dbReference>
<evidence type="ECO:0000259" key="5">
    <source>
        <dbReference type="Pfam" id="PF16113"/>
    </source>
</evidence>
<feature type="region of interest" description="Disordered" evidence="4">
    <location>
        <begin position="344"/>
        <end position="370"/>
    </location>
</feature>
<feature type="domain" description="Enoyl-CoA hydratase/isomerase" evidence="5">
    <location>
        <begin position="12"/>
        <end position="337"/>
    </location>
</feature>
<evidence type="ECO:0000313" key="7">
    <source>
        <dbReference type="Proteomes" id="UP000321820"/>
    </source>
</evidence>
<comment type="catalytic activity">
    <reaction evidence="1">
        <text>3-hydroxy-2-methylpropanoyl-CoA + H2O = 3-hydroxy-2-methylpropanoate + CoA + H(+)</text>
        <dbReference type="Rhea" id="RHEA:20888"/>
        <dbReference type="ChEBI" id="CHEBI:11805"/>
        <dbReference type="ChEBI" id="CHEBI:15377"/>
        <dbReference type="ChEBI" id="CHEBI:15378"/>
        <dbReference type="ChEBI" id="CHEBI:57287"/>
        <dbReference type="ChEBI" id="CHEBI:57340"/>
        <dbReference type="EC" id="3.1.2.4"/>
    </reaction>
</comment>
<dbReference type="AlphaFoldDB" id="A0A5B9E791"/>
<evidence type="ECO:0000256" key="4">
    <source>
        <dbReference type="SAM" id="MobiDB-lite"/>
    </source>
</evidence>
<dbReference type="OrthoDB" id="9775794at2"/>
<keyword evidence="6" id="KW-0413">Isomerase</keyword>
<organism evidence="6 7">
    <name type="scientific">Terriglobus albidus</name>
    <dbReference type="NCBI Taxonomy" id="1592106"/>
    <lineage>
        <taxon>Bacteria</taxon>
        <taxon>Pseudomonadati</taxon>
        <taxon>Acidobacteriota</taxon>
        <taxon>Terriglobia</taxon>
        <taxon>Terriglobales</taxon>
        <taxon>Acidobacteriaceae</taxon>
        <taxon>Terriglobus</taxon>
    </lineage>
</organism>
<evidence type="ECO:0000256" key="2">
    <source>
        <dbReference type="ARBA" id="ARBA00011915"/>
    </source>
</evidence>
<dbReference type="SUPFAM" id="SSF52096">
    <property type="entry name" value="ClpP/crotonase"/>
    <property type="match status" value="1"/>
</dbReference>
<dbReference type="InterPro" id="IPR032259">
    <property type="entry name" value="HIBYL-CoA-H"/>
</dbReference>
<keyword evidence="3" id="KW-0378">Hydrolase</keyword>
<dbReference type="RefSeq" id="WP_147647118.1">
    <property type="nucleotide sequence ID" value="NZ_CP042806.1"/>
</dbReference>
<sequence length="370" mass="40672">MSEVEIRVEGACGRLTLNRPSALNSLTLMMVRELKAALRQWIEDPAVEFILLDGAGERGLCAGGDIRALYDAARSGRLEEAATFFREEYELNSLISSYPKPYIALMDGVVMGGGIGISAHGSLRVVTERSTLAMPETRIGFIPDVGGTFLLARAPDELGTYAALTASRLGPADALLLRLGDLFISSNEIPSMIAELALCRTALDAHELLLNKSAAPSPGSLEAERQWIRRCFSRQTIEEILNSLDEETSDIAQRAAAEIRKNSPTALKVTLRALRDARHKADLGYSLRQEYNLAMACLQNPDFLEGVRAALIDKDQQPRWSPDDPARVTGEQVEKFFQNHEFPPLNLGHTYSQRGVSGDNRRNLSRGNYG</sequence>
<dbReference type="PANTHER" id="PTHR43176:SF3">
    <property type="entry name" value="3-HYDROXYISOBUTYRYL-COA HYDROLASE, MITOCHONDRIAL"/>
    <property type="match status" value="1"/>
</dbReference>